<keyword evidence="8" id="KW-1161">Viral attachment to host cell</keyword>
<evidence type="ECO:0000256" key="11">
    <source>
        <dbReference type="ARBA" id="ARBA00022996"/>
    </source>
</evidence>
<evidence type="ECO:0000256" key="10">
    <source>
        <dbReference type="ARBA" id="ARBA00022890"/>
    </source>
</evidence>
<keyword evidence="11" id="KW-1153">Inner capsid protein</keyword>
<dbReference type="Pfam" id="PF00898">
    <property type="entry name" value="Orbi_VP2"/>
    <property type="match status" value="1"/>
</dbReference>
<sequence>MEEFVIPVFSEREIPYALINQYPLAIQTDVRVVDVDDNHNLVKIPESDMIDVPKLDIVSALNYKPTRNDGIVVPRLLDITLKAYDDRKSVKNARGVDFMTDAKWMKWAIDDRMDIQPLKITLDEHYSVNHQLFNCIVKAKTANADTIYYDYFPLEDRAKKCNHTNLELLRSLTTIEAFHILQGAAYSLKSNYDLIANSERESLEESYPIGSEKWVHLTRRTKIGNSGLSYNRSISSMVQVVVRGKVPDIIRGEITQLNRIRTEWIGASYDRTRIRALELCNILSAIGRKMMDTHEEPKDEMDLSTRFQFKLDEKFNTSDFEHVNIFRTSGAATNEGRFYALIAIAATDTQKGRVWRTNPYPCLRGALIASECELGDVYYTLRHVYRWSLRPEYGQRERQLEDNKYVFGRVNLFDSDLAVGDQIIHWQYEITEPVKTTYDDGYICNPEEKDDELLCKIDDERYKEMMERLIEGGWDQERFKLHSILTEPNLLTIDFEKDAYLNSRSELVFPNYFDKWINSPMFNARLRITHGEIGSSKTIDPWNRRVVYGYVKTSIESLDYALGRYYDIRLQLFGDTLSQKQTQSAVFTYLSEQDDFPALTNYSKGEAVCPHAGGAVYTFRKVALSLIANYEKLSPEMHEGLEHQMYVHPSANTTYQKQVKDMKDFSQLICFIIDCIFEKRVQIRGVGEARRIIYLIQNSTGSQRQEVLKKTFPNFFMRIFKLREVKRICDLSVINFLPLLFLVQDNISYWHRQWSVPMILFDDAVRLIPVEVGAYANRFGLKSFYNFVRFHPGDSKKKQDADDMHKEYGVACFEYYMNTKISQGGVNVPVVTSKLDTLKIHLASLCLGLADSIVYTLPVAHPKKCIVLIVVGDDKLDPQVRSEQVLSKYYYSRRHICGIVAVSVGQEGQLQVYSSGIVRHRICEKSILKYKCKVVLVRMPGHVFGNDELMTKLLNV</sequence>
<evidence type="ECO:0000256" key="12">
    <source>
        <dbReference type="ARBA" id="ARBA00023296"/>
    </source>
</evidence>
<protein>
    <recommendedName>
        <fullName evidence="3">Outer capsid protein VP2</fullName>
    </recommendedName>
</protein>
<organism evidence="13 14">
    <name type="scientific">Bluetongue virus 4</name>
    <dbReference type="NCBI Taxonomy" id="94967"/>
    <lineage>
        <taxon>Viruses</taxon>
        <taxon>Riboviria</taxon>
        <taxon>Orthornavirae</taxon>
        <taxon>Duplornaviricota</taxon>
        <taxon>Resentoviricetes</taxon>
        <taxon>Reovirales</taxon>
        <taxon>Sedoreoviridae</taxon>
        <taxon>Orbivirus</taxon>
        <taxon>Orbivirus caerulinguae</taxon>
        <taxon>Bluetongue virus</taxon>
    </lineage>
</organism>
<dbReference type="GO" id="GO:0039625">
    <property type="term" value="C:viral inner capsid"/>
    <property type="evidence" value="ECO:0007669"/>
    <property type="project" value="UniProtKB-KW"/>
</dbReference>
<dbReference type="GO" id="GO:0005198">
    <property type="term" value="F:structural molecule activity"/>
    <property type="evidence" value="ECO:0007669"/>
    <property type="project" value="InterPro"/>
</dbReference>
<evidence type="ECO:0000256" key="9">
    <source>
        <dbReference type="ARBA" id="ARBA00022844"/>
    </source>
</evidence>
<evidence type="ECO:0000256" key="8">
    <source>
        <dbReference type="ARBA" id="ARBA00022804"/>
    </source>
</evidence>
<proteinExistence type="inferred from homology"/>
<keyword evidence="5" id="KW-1165">Clathrin-mediated endocytosis of virus by host</keyword>
<keyword evidence="7" id="KW-1162">Viral penetration into host cytoplasm</keyword>
<evidence type="ECO:0000256" key="7">
    <source>
        <dbReference type="ARBA" id="ARBA00022595"/>
    </source>
</evidence>
<accession>A0A077EQM9</accession>
<evidence type="ECO:0000256" key="5">
    <source>
        <dbReference type="ARBA" id="ARBA00022570"/>
    </source>
</evidence>
<comment type="similarity">
    <text evidence="2">Belongs to the orbivirus VP2 family.</text>
</comment>
<dbReference type="EMBL" id="KM233615">
    <property type="protein sequence ID" value="AIL52753.1"/>
    <property type="molecule type" value="Genomic_RNA"/>
</dbReference>
<dbReference type="GO" id="GO:0019062">
    <property type="term" value="P:virion attachment to host cell"/>
    <property type="evidence" value="ECO:0007669"/>
    <property type="project" value="UniProtKB-KW"/>
</dbReference>
<evidence type="ECO:0000256" key="2">
    <source>
        <dbReference type="ARBA" id="ARBA00008722"/>
    </source>
</evidence>
<evidence type="ECO:0000256" key="1">
    <source>
        <dbReference type="ARBA" id="ARBA00004328"/>
    </source>
</evidence>
<dbReference type="InterPro" id="IPR001742">
    <property type="entry name" value="Capsid_VP2_Orbivir"/>
</dbReference>
<dbReference type="Proteomes" id="UP000120165">
    <property type="component" value="Genome"/>
</dbReference>
<dbReference type="GO" id="GO:0075512">
    <property type="term" value="P:clathrin-dependent endocytosis of virus by host cell"/>
    <property type="evidence" value="ECO:0007669"/>
    <property type="project" value="UniProtKB-KW"/>
</dbReference>
<evidence type="ECO:0000313" key="13">
    <source>
        <dbReference type="EMBL" id="AIL52753.1"/>
    </source>
</evidence>
<evidence type="ECO:0000256" key="3">
    <source>
        <dbReference type="ARBA" id="ARBA00015347"/>
    </source>
</evidence>
<reference evidence="13 14" key="1">
    <citation type="journal article" date="2011" name="J. Virol.">
        <title>Determinants of bluetongue virus virulence in murine models of disease.</title>
        <authorList>
            <person name="Caporale M."/>
            <person name="Wash R."/>
            <person name="Pini A."/>
            <person name="Savini G."/>
            <person name="Franchi P."/>
            <person name="Golder M."/>
            <person name="Patterson-Kane J."/>
            <person name="Mertens P."/>
            <person name="Di Gialleonardo L."/>
            <person name="Armillotta G."/>
            <person name="Lelli R."/>
            <person name="Kellam P."/>
            <person name="Palmarini M."/>
        </authorList>
    </citation>
    <scope>NUCLEOTIDE SEQUENCE [LARGE SCALE GENOMIC DNA]</scope>
    <source>
        <strain evidence="13">BTV-4RSA</strain>
    </source>
</reference>
<comment type="subcellular location">
    <subcellularLocation>
        <location evidence="1">Virion</location>
    </subcellularLocation>
</comment>
<keyword evidence="9" id="KW-0946">Virion</keyword>
<keyword evidence="6" id="KW-0945">Host-virus interaction</keyword>
<keyword evidence="12" id="KW-1160">Virus entry into host cell</keyword>
<evidence type="ECO:0000256" key="4">
    <source>
        <dbReference type="ARBA" id="ARBA00022561"/>
    </source>
</evidence>
<keyword evidence="10" id="KW-1164">Virus endocytosis by host</keyword>
<evidence type="ECO:0000256" key="6">
    <source>
        <dbReference type="ARBA" id="ARBA00022581"/>
    </source>
</evidence>
<evidence type="ECO:0000313" key="14">
    <source>
        <dbReference type="Proteomes" id="UP000120165"/>
    </source>
</evidence>
<name>A0A077EQM9_BTV</name>
<keyword evidence="4" id="KW-0167">Capsid protein</keyword>